<dbReference type="SMART" id="SM00338">
    <property type="entry name" value="BRLZ"/>
    <property type="match status" value="1"/>
</dbReference>
<evidence type="ECO:0000256" key="6">
    <source>
        <dbReference type="ARBA" id="ARBA00023242"/>
    </source>
</evidence>
<reference evidence="9 10" key="1">
    <citation type="submission" date="2020-08" db="EMBL/GenBank/DDBJ databases">
        <title>Plant Genome Project.</title>
        <authorList>
            <person name="Zhang R.-G."/>
        </authorList>
    </citation>
    <scope>NUCLEOTIDE SEQUENCE [LARGE SCALE GENOMIC DNA]</scope>
    <source>
        <tissue evidence="9">Rhizome</tissue>
    </source>
</reference>
<dbReference type="Pfam" id="PF07777">
    <property type="entry name" value="MFMR"/>
    <property type="match status" value="1"/>
</dbReference>
<dbReference type="GO" id="GO:0003700">
    <property type="term" value="F:DNA-binding transcription factor activity"/>
    <property type="evidence" value="ECO:0007669"/>
    <property type="project" value="InterPro"/>
</dbReference>
<evidence type="ECO:0000313" key="10">
    <source>
        <dbReference type="Proteomes" id="UP000734854"/>
    </source>
</evidence>
<evidence type="ECO:0000256" key="1">
    <source>
        <dbReference type="ARBA" id="ARBA00004123"/>
    </source>
</evidence>
<name>A0A8J5FBT5_ZINOF</name>
<dbReference type="GO" id="GO:0000976">
    <property type="term" value="F:transcription cis-regulatory region binding"/>
    <property type="evidence" value="ECO:0007669"/>
    <property type="project" value="UniProtKB-ARBA"/>
</dbReference>
<feature type="compositionally biased region" description="Basic and acidic residues" evidence="7">
    <location>
        <begin position="268"/>
        <end position="297"/>
    </location>
</feature>
<evidence type="ECO:0000256" key="2">
    <source>
        <dbReference type="ARBA" id="ARBA00007163"/>
    </source>
</evidence>
<dbReference type="PROSITE" id="PS50217">
    <property type="entry name" value="BZIP"/>
    <property type="match status" value="1"/>
</dbReference>
<gene>
    <name evidence="9" type="ORF">ZIOFF_052974</name>
</gene>
<dbReference type="PANTHER" id="PTHR45967">
    <property type="entry name" value="G-BOX-BINDING FACTOR 3-RELATED"/>
    <property type="match status" value="1"/>
</dbReference>
<feature type="region of interest" description="Disordered" evidence="7">
    <location>
        <begin position="383"/>
        <end position="409"/>
    </location>
</feature>
<feature type="compositionally biased region" description="Low complexity" evidence="7">
    <location>
        <begin position="202"/>
        <end position="215"/>
    </location>
</feature>
<feature type="domain" description="BZIP" evidence="8">
    <location>
        <begin position="272"/>
        <end position="335"/>
    </location>
</feature>
<keyword evidence="4" id="KW-0238">DNA-binding</keyword>
<comment type="caution">
    <text evidence="9">The sequence shown here is derived from an EMBL/GenBank/DDBJ whole genome shotgun (WGS) entry which is preliminary data.</text>
</comment>
<feature type="compositionally biased region" description="Polar residues" evidence="7">
    <location>
        <begin position="137"/>
        <end position="155"/>
    </location>
</feature>
<protein>
    <recommendedName>
        <fullName evidence="8">BZIP domain-containing protein</fullName>
    </recommendedName>
</protein>
<evidence type="ECO:0000256" key="7">
    <source>
        <dbReference type="SAM" id="MobiDB-lite"/>
    </source>
</evidence>
<dbReference type="InterPro" id="IPR044827">
    <property type="entry name" value="GBF-like"/>
</dbReference>
<dbReference type="PROSITE" id="PS00036">
    <property type="entry name" value="BZIP_BASIC"/>
    <property type="match status" value="1"/>
</dbReference>
<feature type="region of interest" description="Disordered" evidence="7">
    <location>
        <begin position="250"/>
        <end position="297"/>
    </location>
</feature>
<feature type="compositionally biased region" description="Polar residues" evidence="7">
    <location>
        <begin position="218"/>
        <end position="232"/>
    </location>
</feature>
<comment type="subcellular location">
    <subcellularLocation>
        <location evidence="1">Nucleus</location>
    </subcellularLocation>
</comment>
<feature type="compositionally biased region" description="Basic and acidic residues" evidence="7">
    <location>
        <begin position="181"/>
        <end position="195"/>
    </location>
</feature>
<dbReference type="InterPro" id="IPR004827">
    <property type="entry name" value="bZIP"/>
</dbReference>
<evidence type="ECO:0000313" key="9">
    <source>
        <dbReference type="EMBL" id="KAG6484456.1"/>
    </source>
</evidence>
<dbReference type="Pfam" id="PF00170">
    <property type="entry name" value="bZIP_1"/>
    <property type="match status" value="1"/>
</dbReference>
<accession>A0A8J5FBT5</accession>
<sequence length="409" mass="44461">MQVSYYWILFVSFWIETKNITKEEEAVLLLLLLFFQAYYGPGVMPPYFSTSIVPGYAPHPYMWAPRPLIPPFGSPYAAIYPNGGYPHPSMPPGPHQLLASTEAVVMATPLNVGAPDTSLGSKDKEITTKLNAAVGNISSNNTASSHQHELSQSGYNSADGSHNGSDGSNSTGGSSNQSKVGSKDRSSSDDRKIDSDINPVTGGESSSLKVSSGVSRTPMDTTGYQMRNKTSPSLVQAFPVKKNGTPVHQTTIPKMSGCNGVPSEPWMQDERTVKREKRKQSNRESARRSRLRKQAENEELAKKVDTLFAENTNLRSEISRLTTNSNALRTENSALLDKLKSSQLIQTEESSLPDEETGSAPSIIAANFLSMIDKPSSISPIEKLEEESRSKPSGKLQQFLNTSPGTDVV</sequence>
<proteinExistence type="inferred from homology"/>
<feature type="compositionally biased region" description="Polar residues" evidence="7">
    <location>
        <begin position="395"/>
        <end position="409"/>
    </location>
</feature>
<dbReference type="InterPro" id="IPR012900">
    <property type="entry name" value="MFMR"/>
</dbReference>
<keyword evidence="6" id="KW-0539">Nucleus</keyword>
<dbReference type="GO" id="GO:0005634">
    <property type="term" value="C:nucleus"/>
    <property type="evidence" value="ECO:0007669"/>
    <property type="project" value="UniProtKB-SubCell"/>
</dbReference>
<feature type="region of interest" description="Disordered" evidence="7">
    <location>
        <begin position="137"/>
        <end position="232"/>
    </location>
</feature>
<evidence type="ECO:0000256" key="4">
    <source>
        <dbReference type="ARBA" id="ARBA00023125"/>
    </source>
</evidence>
<comment type="similarity">
    <text evidence="2">Belongs to the bZIP family.</text>
</comment>
<feature type="compositionally biased region" description="Low complexity" evidence="7">
    <location>
        <begin position="156"/>
        <end position="178"/>
    </location>
</feature>
<keyword evidence="3" id="KW-0805">Transcription regulation</keyword>
<dbReference type="CDD" id="cd14702">
    <property type="entry name" value="bZIP_plant_GBF1"/>
    <property type="match status" value="1"/>
</dbReference>
<evidence type="ECO:0000256" key="3">
    <source>
        <dbReference type="ARBA" id="ARBA00023015"/>
    </source>
</evidence>
<keyword evidence="5" id="KW-0804">Transcription</keyword>
<dbReference type="InterPro" id="IPR045314">
    <property type="entry name" value="bZIP_plant_GBF1"/>
</dbReference>
<organism evidence="9 10">
    <name type="scientific">Zingiber officinale</name>
    <name type="common">Ginger</name>
    <name type="synonym">Amomum zingiber</name>
    <dbReference type="NCBI Taxonomy" id="94328"/>
    <lineage>
        <taxon>Eukaryota</taxon>
        <taxon>Viridiplantae</taxon>
        <taxon>Streptophyta</taxon>
        <taxon>Embryophyta</taxon>
        <taxon>Tracheophyta</taxon>
        <taxon>Spermatophyta</taxon>
        <taxon>Magnoliopsida</taxon>
        <taxon>Liliopsida</taxon>
        <taxon>Zingiberales</taxon>
        <taxon>Zingiberaceae</taxon>
        <taxon>Zingiber</taxon>
    </lineage>
</organism>
<dbReference type="PANTHER" id="PTHR45967:SF38">
    <property type="entry name" value="G-BOX-BINDING FACTOR 2"/>
    <property type="match status" value="1"/>
</dbReference>
<evidence type="ECO:0000256" key="5">
    <source>
        <dbReference type="ARBA" id="ARBA00023163"/>
    </source>
</evidence>
<evidence type="ECO:0000259" key="8">
    <source>
        <dbReference type="PROSITE" id="PS50217"/>
    </source>
</evidence>
<keyword evidence="10" id="KW-1185">Reference proteome</keyword>
<dbReference type="AlphaFoldDB" id="A0A8J5FBT5"/>
<dbReference type="EMBL" id="JACMSC010000015">
    <property type="protein sequence ID" value="KAG6484456.1"/>
    <property type="molecule type" value="Genomic_DNA"/>
</dbReference>
<dbReference type="Proteomes" id="UP000734854">
    <property type="component" value="Unassembled WGS sequence"/>
</dbReference>